<feature type="compositionally biased region" description="Low complexity" evidence="1">
    <location>
        <begin position="60"/>
        <end position="69"/>
    </location>
</feature>
<reference evidence="2" key="1">
    <citation type="submission" date="2023-06" db="EMBL/GenBank/DDBJ databases">
        <title>Survivors Of The Sea: Transcriptome response of Skeletonema marinoi to long-term dormancy.</title>
        <authorList>
            <person name="Pinder M.I.M."/>
            <person name="Kourtchenko O."/>
            <person name="Robertson E.K."/>
            <person name="Larsson T."/>
            <person name="Maumus F."/>
            <person name="Osuna-Cruz C.M."/>
            <person name="Vancaester E."/>
            <person name="Stenow R."/>
            <person name="Vandepoele K."/>
            <person name="Ploug H."/>
            <person name="Bruchert V."/>
            <person name="Godhe A."/>
            <person name="Topel M."/>
        </authorList>
    </citation>
    <scope>NUCLEOTIDE SEQUENCE</scope>
    <source>
        <strain evidence="2">R05AC</strain>
    </source>
</reference>
<name>A0AAD9DFD7_9STRA</name>
<comment type="caution">
    <text evidence="2">The sequence shown here is derived from an EMBL/GenBank/DDBJ whole genome shotgun (WGS) entry which is preliminary data.</text>
</comment>
<organism evidence="2 3">
    <name type="scientific">Skeletonema marinoi</name>
    <dbReference type="NCBI Taxonomy" id="267567"/>
    <lineage>
        <taxon>Eukaryota</taxon>
        <taxon>Sar</taxon>
        <taxon>Stramenopiles</taxon>
        <taxon>Ochrophyta</taxon>
        <taxon>Bacillariophyta</taxon>
        <taxon>Coscinodiscophyceae</taxon>
        <taxon>Thalassiosirophycidae</taxon>
        <taxon>Thalassiosirales</taxon>
        <taxon>Skeletonemataceae</taxon>
        <taxon>Skeletonema</taxon>
        <taxon>Skeletonema marinoi-dohrnii complex</taxon>
    </lineage>
</organism>
<feature type="compositionally biased region" description="Basic and acidic residues" evidence="1">
    <location>
        <begin position="234"/>
        <end position="243"/>
    </location>
</feature>
<dbReference type="Proteomes" id="UP001224775">
    <property type="component" value="Unassembled WGS sequence"/>
</dbReference>
<protein>
    <submittedName>
        <fullName evidence="2">Uncharacterized protein</fullName>
    </submittedName>
</protein>
<accession>A0AAD9DFD7</accession>
<feature type="region of interest" description="Disordered" evidence="1">
    <location>
        <begin position="107"/>
        <end position="133"/>
    </location>
</feature>
<feature type="region of interest" description="Disordered" evidence="1">
    <location>
        <begin position="324"/>
        <end position="375"/>
    </location>
</feature>
<evidence type="ECO:0000313" key="3">
    <source>
        <dbReference type="Proteomes" id="UP001224775"/>
    </source>
</evidence>
<sequence>MMAAYRLLSPTSWIHGRNLSTLSYVISIYAREECRVHYAYVSQTLDTHHHLKGRRRRLHSSPPNHSSLPVRNSNLLRRNDNTYKQYICQISSDNTSRKLLKVGRARRKMQLKQATHKQSASKPEERKNPVTPPQEALVDSISDEAPYEKITNSPKNILLGVPMGNPIRERYIRNQQKINYPKTWSGWKDVFRRTKDTYLWTHEGFLLPVKKRDEHGNIIPDDEVNADEDDDADEKTTMKEKATDAANQMAGNLQKNISTIQEEAPKLIQMGQQATGISSREELRAWVGEQLKLGTACLTEFMKGYRSGRDDEVDKMLHEYFKDLDEEEPDTTANAADVAQTESDTRQRRLWGRKERRRAKAKSRRIDTKSLGVNE</sequence>
<keyword evidence="3" id="KW-1185">Reference proteome</keyword>
<dbReference type="EMBL" id="JATAAI010000006">
    <property type="protein sequence ID" value="KAK1745167.1"/>
    <property type="molecule type" value="Genomic_DNA"/>
</dbReference>
<feature type="region of interest" description="Disordered" evidence="1">
    <location>
        <begin position="217"/>
        <end position="243"/>
    </location>
</feature>
<proteinExistence type="predicted"/>
<gene>
    <name evidence="2" type="ORF">QTG54_004458</name>
</gene>
<feature type="compositionally biased region" description="Polar residues" evidence="1">
    <location>
        <begin position="112"/>
        <end position="121"/>
    </location>
</feature>
<evidence type="ECO:0000313" key="2">
    <source>
        <dbReference type="EMBL" id="KAK1745167.1"/>
    </source>
</evidence>
<feature type="compositionally biased region" description="Basic residues" evidence="1">
    <location>
        <begin position="348"/>
        <end position="363"/>
    </location>
</feature>
<dbReference type="AlphaFoldDB" id="A0AAD9DFD7"/>
<feature type="region of interest" description="Disordered" evidence="1">
    <location>
        <begin position="51"/>
        <end position="72"/>
    </location>
</feature>
<evidence type="ECO:0000256" key="1">
    <source>
        <dbReference type="SAM" id="MobiDB-lite"/>
    </source>
</evidence>
<feature type="compositionally biased region" description="Acidic residues" evidence="1">
    <location>
        <begin position="220"/>
        <end position="233"/>
    </location>
</feature>